<protein>
    <recommendedName>
        <fullName evidence="4">Apple domain-containing protein</fullName>
    </recommendedName>
</protein>
<keyword evidence="1" id="KW-0732">Signal</keyword>
<feature type="chain" id="PRO_5034817010" description="Apple domain-containing protein" evidence="1">
    <location>
        <begin position="21"/>
        <end position="147"/>
    </location>
</feature>
<dbReference type="AlphaFoldDB" id="A0A8H3TVS1"/>
<dbReference type="OrthoDB" id="2585774at2759"/>
<evidence type="ECO:0000313" key="2">
    <source>
        <dbReference type="EMBL" id="GHJ88027.1"/>
    </source>
</evidence>
<accession>A0A8H3TVS1</accession>
<gene>
    <name evidence="2" type="ORF">NliqN6_4429</name>
</gene>
<organism evidence="2 3">
    <name type="scientific">Naganishia liquefaciens</name>
    <dbReference type="NCBI Taxonomy" id="104408"/>
    <lineage>
        <taxon>Eukaryota</taxon>
        <taxon>Fungi</taxon>
        <taxon>Dikarya</taxon>
        <taxon>Basidiomycota</taxon>
        <taxon>Agaricomycotina</taxon>
        <taxon>Tremellomycetes</taxon>
        <taxon>Filobasidiales</taxon>
        <taxon>Filobasidiaceae</taxon>
        <taxon>Naganishia</taxon>
    </lineage>
</organism>
<name>A0A8H3TVS1_9TREE</name>
<keyword evidence="3" id="KW-1185">Reference proteome</keyword>
<evidence type="ECO:0000313" key="3">
    <source>
        <dbReference type="Proteomes" id="UP000620104"/>
    </source>
</evidence>
<evidence type="ECO:0000256" key="1">
    <source>
        <dbReference type="SAM" id="SignalP"/>
    </source>
</evidence>
<dbReference type="EMBL" id="BLZA01000028">
    <property type="protein sequence ID" value="GHJ88027.1"/>
    <property type="molecule type" value="Genomic_DNA"/>
</dbReference>
<proteinExistence type="predicted"/>
<sequence length="147" mass="15087">MKFSIATLVAAVALAGHVSAAPLEERGPAPGTYANCNSNPALRSLNLPKGYAVITGWDNNAANVPGIQQGADIGECIRQCANTADCTNTVHSTPPGSPFGYCYPKNNLWDAININANGASIIAIKGSCKDLINGSKVPLAANTCCNA</sequence>
<reference evidence="2" key="1">
    <citation type="submission" date="2020-07" db="EMBL/GenBank/DDBJ databases">
        <title>Draft Genome Sequence of a Deep-Sea Yeast, Naganishia (Cryptococcus) liquefaciens strain N6.</title>
        <authorList>
            <person name="Han Y.W."/>
            <person name="Kajitani R."/>
            <person name="Morimoto H."/>
            <person name="Parhat M."/>
            <person name="Tsubouchi H."/>
            <person name="Bakenova O."/>
            <person name="Ogata M."/>
            <person name="Argunhan B."/>
            <person name="Aoki R."/>
            <person name="Kajiwara S."/>
            <person name="Itoh T."/>
            <person name="Iwasaki H."/>
        </authorList>
    </citation>
    <scope>NUCLEOTIDE SEQUENCE</scope>
    <source>
        <strain evidence="2">N6</strain>
    </source>
</reference>
<comment type="caution">
    <text evidence="2">The sequence shown here is derived from an EMBL/GenBank/DDBJ whole genome shotgun (WGS) entry which is preliminary data.</text>
</comment>
<dbReference type="Proteomes" id="UP000620104">
    <property type="component" value="Unassembled WGS sequence"/>
</dbReference>
<feature type="signal peptide" evidence="1">
    <location>
        <begin position="1"/>
        <end position="20"/>
    </location>
</feature>
<evidence type="ECO:0008006" key="4">
    <source>
        <dbReference type="Google" id="ProtNLM"/>
    </source>
</evidence>